<gene>
    <name evidence="1" type="ORF">HNR73_003611</name>
</gene>
<dbReference type="AlphaFoldDB" id="A0A841FR41"/>
<comment type="caution">
    <text evidence="1">The sequence shown here is derived from an EMBL/GenBank/DDBJ whole genome shotgun (WGS) entry which is preliminary data.</text>
</comment>
<evidence type="ECO:0000313" key="2">
    <source>
        <dbReference type="Proteomes" id="UP000548476"/>
    </source>
</evidence>
<protein>
    <submittedName>
        <fullName evidence="1">Uncharacterized protein</fullName>
    </submittedName>
</protein>
<dbReference type="RefSeq" id="WP_184788597.1">
    <property type="nucleotide sequence ID" value="NZ_BONT01000075.1"/>
</dbReference>
<evidence type="ECO:0000313" key="1">
    <source>
        <dbReference type="EMBL" id="MBB6035747.1"/>
    </source>
</evidence>
<proteinExistence type="predicted"/>
<dbReference type="EMBL" id="JACHGT010000007">
    <property type="protein sequence ID" value="MBB6035747.1"/>
    <property type="molecule type" value="Genomic_DNA"/>
</dbReference>
<sequence length="225" mass="23689">MPEDAASRAQEATAALEAVIAAARAHLAEITAAEGRVGDAAVWRAYVALNNASLDYDKIIDEAYGEATPWDPRPLPATDGEGGWPGYVGDDDLVEADSNPTVISVRHRRDYFVPSQTALLRIAEAAREAVPDPDDDGSPLTGVGDAVLELLHAGGGTLASLEIDELTPLDGIVVVNEITGPVDLDAVHAGAEDSAFLMGTEQPVIGRLDERSVHGEARTDDEEED</sequence>
<accession>A0A841FR41</accession>
<reference evidence="1 2" key="1">
    <citation type="submission" date="2020-08" db="EMBL/GenBank/DDBJ databases">
        <title>Genomic Encyclopedia of Type Strains, Phase IV (KMG-IV): sequencing the most valuable type-strain genomes for metagenomic binning, comparative biology and taxonomic classification.</title>
        <authorList>
            <person name="Goeker M."/>
        </authorList>
    </citation>
    <scope>NUCLEOTIDE SEQUENCE [LARGE SCALE GENOMIC DNA]</scope>
    <source>
        <strain evidence="1 2">YIM 65646</strain>
    </source>
</reference>
<organism evidence="1 2">
    <name type="scientific">Phytomonospora endophytica</name>
    <dbReference type="NCBI Taxonomy" id="714109"/>
    <lineage>
        <taxon>Bacteria</taxon>
        <taxon>Bacillati</taxon>
        <taxon>Actinomycetota</taxon>
        <taxon>Actinomycetes</taxon>
        <taxon>Micromonosporales</taxon>
        <taxon>Micromonosporaceae</taxon>
        <taxon>Phytomonospora</taxon>
    </lineage>
</organism>
<name>A0A841FR41_9ACTN</name>
<dbReference type="Proteomes" id="UP000548476">
    <property type="component" value="Unassembled WGS sequence"/>
</dbReference>
<keyword evidence="2" id="KW-1185">Reference proteome</keyword>